<dbReference type="InterPro" id="IPR038765">
    <property type="entry name" value="Papain-like_cys_pep_sf"/>
</dbReference>
<dbReference type="InterPro" id="IPR012337">
    <property type="entry name" value="RNaseH-like_sf"/>
</dbReference>
<reference evidence="7" key="1">
    <citation type="submission" date="2023-02" db="EMBL/GenBank/DDBJ databases">
        <title>Genome of toxic invasive species Heracleum sosnowskyi carries increased number of genes despite the absence of recent whole-genome duplications.</title>
        <authorList>
            <person name="Schelkunov M."/>
            <person name="Shtratnikova V."/>
            <person name="Makarenko M."/>
            <person name="Klepikova A."/>
            <person name="Omelchenko D."/>
            <person name="Novikova G."/>
            <person name="Obukhova E."/>
            <person name="Bogdanov V."/>
            <person name="Penin A."/>
            <person name="Logacheva M."/>
        </authorList>
    </citation>
    <scope>NUCLEOTIDE SEQUENCE</scope>
    <source>
        <strain evidence="7">Hsosn_3</strain>
        <tissue evidence="7">Leaf</tissue>
    </source>
</reference>
<evidence type="ECO:0000256" key="5">
    <source>
        <dbReference type="SAM" id="MobiDB-lite"/>
    </source>
</evidence>
<evidence type="ECO:0000256" key="2">
    <source>
        <dbReference type="ARBA" id="ARBA00022771"/>
    </source>
</evidence>
<dbReference type="EMBL" id="JAUIZM010000011">
    <property type="protein sequence ID" value="KAK1354168.1"/>
    <property type="molecule type" value="Genomic_DNA"/>
</dbReference>
<accession>A0AAD8LZH5</accession>
<keyword evidence="1" id="KW-0479">Metal-binding</keyword>
<dbReference type="SUPFAM" id="SSF53098">
    <property type="entry name" value="Ribonuclease H-like"/>
    <property type="match status" value="1"/>
</dbReference>
<reference evidence="7" key="2">
    <citation type="submission" date="2023-05" db="EMBL/GenBank/DDBJ databases">
        <authorList>
            <person name="Schelkunov M.I."/>
        </authorList>
    </citation>
    <scope>NUCLEOTIDE SEQUENCE</scope>
    <source>
        <strain evidence="7">Hsosn_3</strain>
        <tissue evidence="7">Leaf</tissue>
    </source>
</reference>
<dbReference type="InterPro" id="IPR003656">
    <property type="entry name" value="Znf_BED"/>
</dbReference>
<feature type="region of interest" description="Disordered" evidence="5">
    <location>
        <begin position="429"/>
        <end position="477"/>
    </location>
</feature>
<evidence type="ECO:0000313" key="7">
    <source>
        <dbReference type="EMBL" id="KAK1354168.1"/>
    </source>
</evidence>
<evidence type="ECO:0000313" key="8">
    <source>
        <dbReference type="Proteomes" id="UP001237642"/>
    </source>
</evidence>
<keyword evidence="8" id="KW-1185">Reference proteome</keyword>
<evidence type="ECO:0000256" key="4">
    <source>
        <dbReference type="PROSITE-ProRule" id="PRU00027"/>
    </source>
</evidence>
<dbReference type="GO" id="GO:0008270">
    <property type="term" value="F:zinc ion binding"/>
    <property type="evidence" value="ECO:0007669"/>
    <property type="project" value="UniProtKB-KW"/>
</dbReference>
<dbReference type="Gene3D" id="3.40.395.10">
    <property type="entry name" value="Adenoviral Proteinase, Chain A"/>
    <property type="match status" value="1"/>
</dbReference>
<keyword evidence="3" id="KW-0862">Zinc</keyword>
<proteinExistence type="predicted"/>
<dbReference type="GO" id="GO:0003677">
    <property type="term" value="F:DNA binding"/>
    <property type="evidence" value="ECO:0007669"/>
    <property type="project" value="InterPro"/>
</dbReference>
<protein>
    <recommendedName>
        <fullName evidence="6">BED-type domain-containing protein</fullName>
    </recommendedName>
</protein>
<dbReference type="SUPFAM" id="SSF54001">
    <property type="entry name" value="Cysteine proteinases"/>
    <property type="match status" value="1"/>
</dbReference>
<dbReference type="SUPFAM" id="SSF57667">
    <property type="entry name" value="beta-beta-alpha zinc fingers"/>
    <property type="match status" value="1"/>
</dbReference>
<feature type="region of interest" description="Disordered" evidence="5">
    <location>
        <begin position="1"/>
        <end position="52"/>
    </location>
</feature>
<feature type="compositionally biased region" description="Low complexity" evidence="5">
    <location>
        <begin position="13"/>
        <end position="30"/>
    </location>
</feature>
<dbReference type="SMART" id="SM00614">
    <property type="entry name" value="ZnF_BED"/>
    <property type="match status" value="1"/>
</dbReference>
<dbReference type="Pfam" id="PF02892">
    <property type="entry name" value="zf-BED"/>
    <property type="match status" value="1"/>
</dbReference>
<feature type="domain" description="BED-type" evidence="6">
    <location>
        <begin position="81"/>
        <end position="138"/>
    </location>
</feature>
<dbReference type="InterPro" id="IPR036236">
    <property type="entry name" value="Znf_C2H2_sf"/>
</dbReference>
<evidence type="ECO:0000256" key="3">
    <source>
        <dbReference type="ARBA" id="ARBA00022833"/>
    </source>
</evidence>
<evidence type="ECO:0000256" key="1">
    <source>
        <dbReference type="ARBA" id="ARBA00022723"/>
    </source>
</evidence>
<dbReference type="PANTHER" id="PTHR34835">
    <property type="entry name" value="OS07G0283600 PROTEIN-RELATED"/>
    <property type="match status" value="1"/>
</dbReference>
<keyword evidence="2 4" id="KW-0863">Zinc-finger</keyword>
<comment type="caution">
    <text evidence="7">The sequence shown here is derived from an EMBL/GenBank/DDBJ whole genome shotgun (WGS) entry which is preliminary data.</text>
</comment>
<dbReference type="AlphaFoldDB" id="A0AAD8LZH5"/>
<dbReference type="InterPro" id="IPR025525">
    <property type="entry name" value="hAT-like_transposase_RNase-H"/>
</dbReference>
<evidence type="ECO:0000259" key="6">
    <source>
        <dbReference type="PROSITE" id="PS50808"/>
    </source>
</evidence>
<name>A0AAD8LZH5_9APIA</name>
<dbReference type="Proteomes" id="UP001237642">
    <property type="component" value="Unassembled WGS sequence"/>
</dbReference>
<organism evidence="7 8">
    <name type="scientific">Heracleum sosnowskyi</name>
    <dbReference type="NCBI Taxonomy" id="360622"/>
    <lineage>
        <taxon>Eukaryota</taxon>
        <taxon>Viridiplantae</taxon>
        <taxon>Streptophyta</taxon>
        <taxon>Embryophyta</taxon>
        <taxon>Tracheophyta</taxon>
        <taxon>Spermatophyta</taxon>
        <taxon>Magnoliopsida</taxon>
        <taxon>eudicotyledons</taxon>
        <taxon>Gunneridae</taxon>
        <taxon>Pentapetalae</taxon>
        <taxon>asterids</taxon>
        <taxon>campanulids</taxon>
        <taxon>Apiales</taxon>
        <taxon>Apiaceae</taxon>
        <taxon>Apioideae</taxon>
        <taxon>apioid superclade</taxon>
        <taxon>Tordylieae</taxon>
        <taxon>Tordyliinae</taxon>
        <taxon>Heracleum</taxon>
    </lineage>
</organism>
<dbReference type="PROSITE" id="PS50808">
    <property type="entry name" value="ZF_BED"/>
    <property type="match status" value="1"/>
</dbReference>
<sequence length="1011" mass="117267">MSNSLLQRIAAANNSTTTDNDKYTTTADNNKYSQTSETMDADGPSENQTPLQEAAQTDEKIHVNLEEEGVKCDDKDDDKGKKSSVVWDYFNRITGCPVGKEKAKCSLCNVIIGCYSRNGTSAMMNHLKTVCPKSPLRNNLDKLQKTLQFEKITKEDKLRTVKAHTFNQDRWNSTYTMLEVAVKYEGAFIRMVIEDNDYEAFFKVNELEVVGENSKKKKKKVVEGPPLYDDFSNVNRFIKFLEIFFDVTIKLSGSKYCTSNVFFVELVKVQEAIMRLCSSEDILMRDMAKRMKDKYNKYWDNEENTNFLLYVAVVLDPRKSFIGYKSSFLTVLRKISLSSAAILVRGIESKKQSKGYETTTDIVKCNFKIVYAARHKENLSDDKKLRGKTKARVEQGVNVERRSKFRNDPQFNIVDDDFVEDSLKAAKKGSKQRQVMLKDTKGNNVNSNASKKRTKSDFQESSDEGQTKKKKKLKKRIQDMHNKMKEQEASSAIGLKDDEEVVKKVRDYEGYIQRKFTPEVFSEMVAGLNKKQKEWVVRTGFGGLLQFQMQHYPHRLGYKIAESFDRKRCCLKLIDGDVEISPLIVSKVLGMPNGEKEIEFTSDQTEEDLWVKQFENKANGKITPRMVYNRMNRCEDLDRMFKLNFMVLMSNFLIESNGNGYVNREILHFKGNVDHCYEYKWCELLISRIKSSHRYWASEPSSKHFTGSLPFLIYLYVDRVKNNTTRDVERSIPAYIAWFDGLLRERQKNELNGNCFGVGEILKLDDKTEKLQRNDEAKLVFNGVTFSLTTDGVSTDGNECDQRKNVTEEQDNRAILHDELFDLTNDESLKYNSWVEGSVIDCWTYCLNDDERLKSPSSPLRLFFTVESTVVAIGHSGKSNDERYSYLLDHIDMVISTVNYQHNRNYTARDFDMFFFPIHQGLHHYVICYDLKHLSWEIIDNVVMSNDYGEVPRYLLHQKSQLEKLRKNYFHQIISRHRNVNGQKIIDAAKKWNDKMFNQGYVGRPKAVHLK</sequence>
<dbReference type="Pfam" id="PF14372">
    <property type="entry name" value="hAT-like_RNase-H"/>
    <property type="match status" value="1"/>
</dbReference>
<gene>
    <name evidence="7" type="ORF">POM88_047424</name>
</gene>